<gene>
    <name evidence="3" type="ORF">FA13DRAFT_172949</name>
</gene>
<protein>
    <submittedName>
        <fullName evidence="3">Uncharacterized protein</fullName>
    </submittedName>
</protein>
<sequence>MAPIVKIVGLAVGIIATCIAAVLLVTAIRKARRAQSIEPPLPTYSLHQHRNPDLEPLPVYASHRQTRLLAGSGVVGGLAQGAAPLSESPELPPPYQPTTQPSVR</sequence>
<evidence type="ECO:0000313" key="4">
    <source>
        <dbReference type="Proteomes" id="UP000298030"/>
    </source>
</evidence>
<feature type="region of interest" description="Disordered" evidence="1">
    <location>
        <begin position="80"/>
        <end position="104"/>
    </location>
</feature>
<keyword evidence="4" id="KW-1185">Reference proteome</keyword>
<keyword evidence="2" id="KW-0812">Transmembrane</keyword>
<reference evidence="3 4" key="1">
    <citation type="journal article" date="2019" name="Nat. Ecol. Evol.">
        <title>Megaphylogeny resolves global patterns of mushroom evolution.</title>
        <authorList>
            <person name="Varga T."/>
            <person name="Krizsan K."/>
            <person name="Foldi C."/>
            <person name="Dima B."/>
            <person name="Sanchez-Garcia M."/>
            <person name="Sanchez-Ramirez S."/>
            <person name="Szollosi G.J."/>
            <person name="Szarkandi J.G."/>
            <person name="Papp V."/>
            <person name="Albert L."/>
            <person name="Andreopoulos W."/>
            <person name="Angelini C."/>
            <person name="Antonin V."/>
            <person name="Barry K.W."/>
            <person name="Bougher N.L."/>
            <person name="Buchanan P."/>
            <person name="Buyck B."/>
            <person name="Bense V."/>
            <person name="Catcheside P."/>
            <person name="Chovatia M."/>
            <person name="Cooper J."/>
            <person name="Damon W."/>
            <person name="Desjardin D."/>
            <person name="Finy P."/>
            <person name="Geml J."/>
            <person name="Haridas S."/>
            <person name="Hughes K."/>
            <person name="Justo A."/>
            <person name="Karasinski D."/>
            <person name="Kautmanova I."/>
            <person name="Kiss B."/>
            <person name="Kocsube S."/>
            <person name="Kotiranta H."/>
            <person name="LaButti K.M."/>
            <person name="Lechner B.E."/>
            <person name="Liimatainen K."/>
            <person name="Lipzen A."/>
            <person name="Lukacs Z."/>
            <person name="Mihaltcheva S."/>
            <person name="Morgado L.N."/>
            <person name="Niskanen T."/>
            <person name="Noordeloos M.E."/>
            <person name="Ohm R.A."/>
            <person name="Ortiz-Santana B."/>
            <person name="Ovrebo C."/>
            <person name="Racz N."/>
            <person name="Riley R."/>
            <person name="Savchenko A."/>
            <person name="Shiryaev A."/>
            <person name="Soop K."/>
            <person name="Spirin V."/>
            <person name="Szebenyi C."/>
            <person name="Tomsovsky M."/>
            <person name="Tulloss R.E."/>
            <person name="Uehling J."/>
            <person name="Grigoriev I.V."/>
            <person name="Vagvolgyi C."/>
            <person name="Papp T."/>
            <person name="Martin F.M."/>
            <person name="Miettinen O."/>
            <person name="Hibbett D.S."/>
            <person name="Nagy L.G."/>
        </authorList>
    </citation>
    <scope>NUCLEOTIDE SEQUENCE [LARGE SCALE GENOMIC DNA]</scope>
    <source>
        <strain evidence="3 4">FP101781</strain>
    </source>
</reference>
<feature type="transmembrane region" description="Helical" evidence="2">
    <location>
        <begin position="6"/>
        <end position="28"/>
    </location>
</feature>
<dbReference type="EMBL" id="QPFP01000127">
    <property type="protein sequence ID" value="TEB20982.1"/>
    <property type="molecule type" value="Genomic_DNA"/>
</dbReference>
<comment type="caution">
    <text evidence="3">The sequence shown here is derived from an EMBL/GenBank/DDBJ whole genome shotgun (WGS) entry which is preliminary data.</text>
</comment>
<keyword evidence="2" id="KW-1133">Transmembrane helix</keyword>
<organism evidence="3 4">
    <name type="scientific">Coprinellus micaceus</name>
    <name type="common">Glistening ink-cap mushroom</name>
    <name type="synonym">Coprinus micaceus</name>
    <dbReference type="NCBI Taxonomy" id="71717"/>
    <lineage>
        <taxon>Eukaryota</taxon>
        <taxon>Fungi</taxon>
        <taxon>Dikarya</taxon>
        <taxon>Basidiomycota</taxon>
        <taxon>Agaricomycotina</taxon>
        <taxon>Agaricomycetes</taxon>
        <taxon>Agaricomycetidae</taxon>
        <taxon>Agaricales</taxon>
        <taxon>Agaricineae</taxon>
        <taxon>Psathyrellaceae</taxon>
        <taxon>Coprinellus</taxon>
    </lineage>
</organism>
<evidence type="ECO:0000313" key="3">
    <source>
        <dbReference type="EMBL" id="TEB20982.1"/>
    </source>
</evidence>
<dbReference type="AlphaFoldDB" id="A0A4Y7SGV2"/>
<evidence type="ECO:0000256" key="1">
    <source>
        <dbReference type="SAM" id="MobiDB-lite"/>
    </source>
</evidence>
<keyword evidence="2" id="KW-0472">Membrane</keyword>
<accession>A0A4Y7SGV2</accession>
<dbReference type="Proteomes" id="UP000298030">
    <property type="component" value="Unassembled WGS sequence"/>
</dbReference>
<evidence type="ECO:0000256" key="2">
    <source>
        <dbReference type="SAM" id="Phobius"/>
    </source>
</evidence>
<feature type="compositionally biased region" description="Low complexity" evidence="1">
    <location>
        <begin position="80"/>
        <end position="89"/>
    </location>
</feature>
<name>A0A4Y7SGV2_COPMI</name>
<proteinExistence type="predicted"/>